<dbReference type="GO" id="GO:0003677">
    <property type="term" value="F:DNA binding"/>
    <property type="evidence" value="ECO:0007669"/>
    <property type="project" value="UniProtKB-KW"/>
</dbReference>
<evidence type="ECO:0000313" key="7">
    <source>
        <dbReference type="Proteomes" id="UP000316545"/>
    </source>
</evidence>
<dbReference type="PANTHER" id="PTHR30346:SF28">
    <property type="entry name" value="HTH-TYPE TRANSCRIPTIONAL REGULATOR CYNR"/>
    <property type="match status" value="1"/>
</dbReference>
<dbReference type="SUPFAM" id="SSF46785">
    <property type="entry name" value="Winged helix' DNA-binding domain"/>
    <property type="match status" value="1"/>
</dbReference>
<dbReference type="InterPro" id="IPR036390">
    <property type="entry name" value="WH_DNA-bd_sf"/>
</dbReference>
<name>A0A560G3N5_9PROT</name>
<dbReference type="Gene3D" id="1.10.10.10">
    <property type="entry name" value="Winged helix-like DNA-binding domain superfamily/Winged helix DNA-binding domain"/>
    <property type="match status" value="1"/>
</dbReference>
<dbReference type="InterPro" id="IPR036388">
    <property type="entry name" value="WH-like_DNA-bd_sf"/>
</dbReference>
<sequence length="298" mass="33150">MEMNQVRYFVALCETLNFTKAAEACGVAQPSLTKAIQKLEEELGGPLFVRERTLTHLSDLGRLMRPHLEAVFHASESAKLEARSFNTLEKGRVRLGVMCTIGPTRLVGFLKRFRTALPSVEVALRDAPGREVLALLMEGELDCALLGLPDLPERVEARPLYQERYTVAFAPGHRFEAMDVVPLAELDQEDYLNRVNCEYPQHFDALGIPDPADVRVCYESEREDWIQAMILAGLGCAVMPEFLPMLPGIATRPLIEPELSRTVSLASVAGRRHSPALREFMALARRYDWGGTAQTAAA</sequence>
<dbReference type="SUPFAM" id="SSF53850">
    <property type="entry name" value="Periplasmic binding protein-like II"/>
    <property type="match status" value="1"/>
</dbReference>
<gene>
    <name evidence="6" type="ORF">FBZ88_105214</name>
</gene>
<evidence type="ECO:0000256" key="3">
    <source>
        <dbReference type="ARBA" id="ARBA00023125"/>
    </source>
</evidence>
<evidence type="ECO:0000259" key="5">
    <source>
        <dbReference type="PROSITE" id="PS50931"/>
    </source>
</evidence>
<dbReference type="Gene3D" id="3.40.190.10">
    <property type="entry name" value="Periplasmic binding protein-like II"/>
    <property type="match status" value="2"/>
</dbReference>
<dbReference type="AlphaFoldDB" id="A0A560G3N5"/>
<keyword evidence="4" id="KW-0804">Transcription</keyword>
<keyword evidence="3" id="KW-0238">DNA-binding</keyword>
<dbReference type="EMBL" id="VITO01000005">
    <property type="protein sequence ID" value="TWB28495.1"/>
    <property type="molecule type" value="Genomic_DNA"/>
</dbReference>
<organism evidence="6 7">
    <name type="scientific">Nitrospirillum amazonense</name>
    <dbReference type="NCBI Taxonomy" id="28077"/>
    <lineage>
        <taxon>Bacteria</taxon>
        <taxon>Pseudomonadati</taxon>
        <taxon>Pseudomonadota</taxon>
        <taxon>Alphaproteobacteria</taxon>
        <taxon>Rhodospirillales</taxon>
        <taxon>Azospirillaceae</taxon>
        <taxon>Nitrospirillum</taxon>
    </lineage>
</organism>
<keyword evidence="7" id="KW-1185">Reference proteome</keyword>
<dbReference type="Proteomes" id="UP000316545">
    <property type="component" value="Unassembled WGS sequence"/>
</dbReference>
<keyword evidence="2" id="KW-0805">Transcription regulation</keyword>
<evidence type="ECO:0000256" key="1">
    <source>
        <dbReference type="ARBA" id="ARBA00009437"/>
    </source>
</evidence>
<proteinExistence type="inferred from homology"/>
<reference evidence="6 7" key="1">
    <citation type="submission" date="2019-06" db="EMBL/GenBank/DDBJ databases">
        <title>Genomic Encyclopedia of Type Strains, Phase IV (KMG-V): Genome sequencing to study the core and pangenomes of soil and plant-associated prokaryotes.</title>
        <authorList>
            <person name="Whitman W."/>
        </authorList>
    </citation>
    <scope>NUCLEOTIDE SEQUENCE [LARGE SCALE GENOMIC DNA]</scope>
    <source>
        <strain evidence="6 7">BR 11865</strain>
    </source>
</reference>
<comment type="caution">
    <text evidence="6">The sequence shown here is derived from an EMBL/GenBank/DDBJ whole genome shotgun (WGS) entry which is preliminary data.</text>
</comment>
<dbReference type="GO" id="GO:0032993">
    <property type="term" value="C:protein-DNA complex"/>
    <property type="evidence" value="ECO:0007669"/>
    <property type="project" value="TreeGrafter"/>
</dbReference>
<dbReference type="Pfam" id="PF00126">
    <property type="entry name" value="HTH_1"/>
    <property type="match status" value="1"/>
</dbReference>
<dbReference type="PROSITE" id="PS50931">
    <property type="entry name" value="HTH_LYSR"/>
    <property type="match status" value="1"/>
</dbReference>
<dbReference type="InterPro" id="IPR000847">
    <property type="entry name" value="LysR_HTH_N"/>
</dbReference>
<dbReference type="CDD" id="cd05466">
    <property type="entry name" value="PBP2_LTTR_substrate"/>
    <property type="match status" value="1"/>
</dbReference>
<feature type="domain" description="HTH lysR-type" evidence="5">
    <location>
        <begin position="1"/>
        <end position="55"/>
    </location>
</feature>
<comment type="similarity">
    <text evidence="1">Belongs to the LysR transcriptional regulatory family.</text>
</comment>
<dbReference type="RefSeq" id="WP_145616596.1">
    <property type="nucleotide sequence ID" value="NZ_VITO01000005.1"/>
</dbReference>
<dbReference type="InterPro" id="IPR005119">
    <property type="entry name" value="LysR_subst-bd"/>
</dbReference>
<evidence type="ECO:0000256" key="2">
    <source>
        <dbReference type="ARBA" id="ARBA00023015"/>
    </source>
</evidence>
<dbReference type="Pfam" id="PF03466">
    <property type="entry name" value="LysR_substrate"/>
    <property type="match status" value="1"/>
</dbReference>
<dbReference type="GO" id="GO:0003700">
    <property type="term" value="F:DNA-binding transcription factor activity"/>
    <property type="evidence" value="ECO:0007669"/>
    <property type="project" value="InterPro"/>
</dbReference>
<evidence type="ECO:0000313" key="6">
    <source>
        <dbReference type="EMBL" id="TWB28495.1"/>
    </source>
</evidence>
<protein>
    <submittedName>
        <fullName evidence="6">LysR family transcriptional regulator</fullName>
    </submittedName>
</protein>
<accession>A0A560G3N5</accession>
<dbReference type="PANTHER" id="PTHR30346">
    <property type="entry name" value="TRANSCRIPTIONAL DUAL REGULATOR HCAR-RELATED"/>
    <property type="match status" value="1"/>
</dbReference>
<dbReference type="PRINTS" id="PR00039">
    <property type="entry name" value="HTHLYSR"/>
</dbReference>
<evidence type="ECO:0000256" key="4">
    <source>
        <dbReference type="ARBA" id="ARBA00023163"/>
    </source>
</evidence>